<dbReference type="GO" id="GO:0016740">
    <property type="term" value="F:transferase activity"/>
    <property type="evidence" value="ECO:0007669"/>
    <property type="project" value="UniProtKB-KW"/>
</dbReference>
<dbReference type="Gene3D" id="3.40.250.10">
    <property type="entry name" value="Rhodanese-like domain"/>
    <property type="match status" value="1"/>
</dbReference>
<dbReference type="SMART" id="SM00450">
    <property type="entry name" value="RHOD"/>
    <property type="match status" value="1"/>
</dbReference>
<dbReference type="Gene3D" id="3.30.70.100">
    <property type="match status" value="1"/>
</dbReference>
<dbReference type="NCBIfam" id="NF001136">
    <property type="entry name" value="PRK00142.1-4"/>
    <property type="match status" value="1"/>
</dbReference>
<evidence type="ECO:0000259" key="2">
    <source>
        <dbReference type="PROSITE" id="PS50206"/>
    </source>
</evidence>
<dbReference type="PANTHER" id="PTHR43268:SF3">
    <property type="entry name" value="RHODANESE-LIKE DOMAIN-CONTAINING PROTEIN 7-RELATED"/>
    <property type="match status" value="1"/>
</dbReference>
<organism evidence="3 4">
    <name type="scientific">Oleiphilus messinensis</name>
    <dbReference type="NCBI Taxonomy" id="141451"/>
    <lineage>
        <taxon>Bacteria</taxon>
        <taxon>Pseudomonadati</taxon>
        <taxon>Pseudomonadota</taxon>
        <taxon>Gammaproteobacteria</taxon>
        <taxon>Oceanospirillales</taxon>
        <taxon>Oleiphilaceae</taxon>
        <taxon>Oleiphilus</taxon>
    </lineage>
</organism>
<dbReference type="PANTHER" id="PTHR43268">
    <property type="entry name" value="THIOSULFATE SULFURTRANSFERASE/RHODANESE-LIKE DOMAIN-CONTAINING PROTEIN 2"/>
    <property type="match status" value="1"/>
</dbReference>
<dbReference type="GO" id="GO:0006400">
    <property type="term" value="P:tRNA modification"/>
    <property type="evidence" value="ECO:0007669"/>
    <property type="project" value="UniProtKB-UniRule"/>
</dbReference>
<dbReference type="AlphaFoldDB" id="A0A1Y0II70"/>
<dbReference type="CDD" id="cd01518">
    <property type="entry name" value="RHOD_YceA"/>
    <property type="match status" value="1"/>
</dbReference>
<dbReference type="GO" id="GO:0016705">
    <property type="term" value="F:oxidoreductase activity, acting on paired donors, with incorporation or reduction of molecular oxygen"/>
    <property type="evidence" value="ECO:0007669"/>
    <property type="project" value="UniProtKB-UniRule"/>
</dbReference>
<accession>A0A1Y0II70</accession>
<keyword evidence="1" id="KW-0819">tRNA processing</keyword>
<sequence>MSQENTTQMPFVVCALYKFVHLENFEALREPLFLTMEELGIKGTLLLANEGINGTVAGSRSSVDALLHWLQQDERLNPISYKESFSEEQPFNRTKVKLKKEIVTLGVEGIDPRKVVGTYVSPRDWNNLISDPDVVVVDTRNDYEVEIGTFKNAINPKTETFREFPDYVKQNLSPEKHKKVAMFCTGGIRCEKSTAYLKEQGFDEVYHLEGGILKYLEEVPAEESLWEGECFVFDGRIAVNHQLEKGIYDQCNACRLPILEADKQSEHYEEGVSCPRCFGKHSDQQIARFRERQKQVQLATKRGEQHVGSEVAKVIEQRRIQKKQDKQRQQEHVDS</sequence>
<dbReference type="InterPro" id="IPR036873">
    <property type="entry name" value="Rhodanese-like_dom_sf"/>
</dbReference>
<protein>
    <recommendedName>
        <fullName evidence="1">tRNA uridine(34) hydroxylase</fullName>
        <ecNumber evidence="1">1.14.-.-</ecNumber>
    </recommendedName>
    <alternativeName>
        <fullName evidence="1">tRNA hydroxylation protein O</fullName>
    </alternativeName>
</protein>
<dbReference type="InterPro" id="IPR040503">
    <property type="entry name" value="TRHO_N"/>
</dbReference>
<dbReference type="PROSITE" id="PS50206">
    <property type="entry name" value="RHODANESE_3"/>
    <property type="match status" value="1"/>
</dbReference>
<evidence type="ECO:0000313" key="3">
    <source>
        <dbReference type="EMBL" id="ARU59094.1"/>
    </source>
</evidence>
<dbReference type="EC" id="1.14.-.-" evidence="1"/>
<evidence type="ECO:0000256" key="1">
    <source>
        <dbReference type="HAMAP-Rule" id="MF_00469"/>
    </source>
</evidence>
<dbReference type="KEGG" id="ome:OLMES_5110"/>
<dbReference type="InterPro" id="IPR001763">
    <property type="entry name" value="Rhodanese-like_dom"/>
</dbReference>
<dbReference type="HAMAP" id="MF_00469">
    <property type="entry name" value="TrhO"/>
    <property type="match status" value="1"/>
</dbReference>
<keyword evidence="4" id="KW-1185">Reference proteome</keyword>
<dbReference type="RefSeq" id="WP_198343123.1">
    <property type="nucleotide sequence ID" value="NZ_CP021425.1"/>
</dbReference>
<dbReference type="Pfam" id="PF17773">
    <property type="entry name" value="UPF0176_N"/>
    <property type="match status" value="1"/>
</dbReference>
<evidence type="ECO:0000313" key="4">
    <source>
        <dbReference type="Proteomes" id="UP000196027"/>
    </source>
</evidence>
<comment type="function">
    <text evidence="1">Catalyzes oxygen-dependent 5-hydroxyuridine (ho5U) modification at position 34 in tRNAs.</text>
</comment>
<reference evidence="3 4" key="1">
    <citation type="submission" date="2017-05" db="EMBL/GenBank/DDBJ databases">
        <title>Genomic insights into alkan degradation activity of Oleiphilus messinensis.</title>
        <authorList>
            <person name="Kozyavkin S.A."/>
            <person name="Slesarev A.I."/>
            <person name="Golyshin P.N."/>
            <person name="Korzhenkov A."/>
            <person name="Golyshina O.N."/>
            <person name="Toshchakov S.V."/>
        </authorList>
    </citation>
    <scope>NUCLEOTIDE SEQUENCE [LARGE SCALE GENOMIC DNA]</scope>
    <source>
        <strain evidence="3 4">ME102</strain>
    </source>
</reference>
<name>A0A1Y0II70_9GAMM</name>
<gene>
    <name evidence="3" type="primary">yceA</name>
    <name evidence="1" type="synonym">trhO</name>
    <name evidence="3" type="ORF">OLMES_5110</name>
</gene>
<proteinExistence type="inferred from homology"/>
<dbReference type="Proteomes" id="UP000196027">
    <property type="component" value="Chromosome"/>
</dbReference>
<dbReference type="Pfam" id="PF00581">
    <property type="entry name" value="Rhodanese"/>
    <property type="match status" value="1"/>
</dbReference>
<comment type="similarity">
    <text evidence="1">Belongs to the TrhO family.</text>
</comment>
<feature type="domain" description="Rhodanese" evidence="2">
    <location>
        <begin position="130"/>
        <end position="224"/>
    </location>
</feature>
<comment type="catalytic activity">
    <reaction evidence="1">
        <text>uridine(34) in tRNA + AH2 + O2 = 5-hydroxyuridine(34) in tRNA + A + H2O</text>
        <dbReference type="Rhea" id="RHEA:64224"/>
        <dbReference type="Rhea" id="RHEA-COMP:11727"/>
        <dbReference type="Rhea" id="RHEA-COMP:13381"/>
        <dbReference type="ChEBI" id="CHEBI:13193"/>
        <dbReference type="ChEBI" id="CHEBI:15377"/>
        <dbReference type="ChEBI" id="CHEBI:15379"/>
        <dbReference type="ChEBI" id="CHEBI:17499"/>
        <dbReference type="ChEBI" id="CHEBI:65315"/>
        <dbReference type="ChEBI" id="CHEBI:136877"/>
    </reaction>
</comment>
<dbReference type="SUPFAM" id="SSF52821">
    <property type="entry name" value="Rhodanese/Cell cycle control phosphatase"/>
    <property type="match status" value="1"/>
</dbReference>
<keyword evidence="1" id="KW-0560">Oxidoreductase</keyword>
<dbReference type="EMBL" id="CP021425">
    <property type="protein sequence ID" value="ARU59094.1"/>
    <property type="molecule type" value="Genomic_DNA"/>
</dbReference>
<dbReference type="InterPro" id="IPR020936">
    <property type="entry name" value="TrhO"/>
</dbReference>
<keyword evidence="3" id="KW-0808">Transferase</keyword>